<dbReference type="InterPro" id="IPR000771">
    <property type="entry name" value="FBA_II"/>
</dbReference>
<keyword evidence="2" id="KW-0862">Zinc</keyword>
<protein>
    <submittedName>
        <fullName evidence="3">Fructose-bisphosphate aldolase</fullName>
    </submittedName>
</protein>
<dbReference type="PANTHER" id="PTHR30304">
    <property type="entry name" value="D-TAGATOSE-1,6-BISPHOSPHATE ALDOLASE"/>
    <property type="match status" value="1"/>
</dbReference>
<dbReference type="SUPFAM" id="SSF51569">
    <property type="entry name" value="Aldolase"/>
    <property type="match status" value="1"/>
</dbReference>
<feature type="binding site" evidence="2">
    <location>
        <position position="178"/>
    </location>
    <ligand>
        <name>Zn(2+)</name>
        <dbReference type="ChEBI" id="CHEBI:29105"/>
        <label>1</label>
        <note>catalytic</note>
    </ligand>
</feature>
<dbReference type="InterPro" id="IPR050246">
    <property type="entry name" value="Class_II_FBP_aldolase"/>
</dbReference>
<dbReference type="AlphaFoldDB" id="A0A1Y5NZH8"/>
<dbReference type="Gene3D" id="3.20.20.70">
    <property type="entry name" value="Aldolase class I"/>
    <property type="match status" value="1"/>
</dbReference>
<dbReference type="CDD" id="cd00947">
    <property type="entry name" value="TBP_aldolase_IIB"/>
    <property type="match status" value="1"/>
</dbReference>
<evidence type="ECO:0000256" key="1">
    <source>
        <dbReference type="PIRSR" id="PIRSR001359-1"/>
    </source>
</evidence>
<feature type="binding site" evidence="2">
    <location>
        <position position="81"/>
    </location>
    <ligand>
        <name>Zn(2+)</name>
        <dbReference type="ChEBI" id="CHEBI:29105"/>
        <label>1</label>
        <note>catalytic</note>
    </ligand>
</feature>
<dbReference type="PANTHER" id="PTHR30304:SF0">
    <property type="entry name" value="D-TAGATOSE-1,6-BISPHOSPHATE ALDOLASE SUBUNIT GATY-RELATED"/>
    <property type="match status" value="1"/>
</dbReference>
<name>A0A1Y5NZH8_9MICO</name>
<keyword evidence="2" id="KW-0479">Metal-binding</keyword>
<gene>
    <name evidence="3" type="ORF">MIPYR_20264</name>
</gene>
<evidence type="ECO:0000256" key="2">
    <source>
        <dbReference type="PIRSR" id="PIRSR001359-3"/>
    </source>
</evidence>
<comment type="cofactor">
    <cofactor evidence="2">
        <name>Zn(2+)</name>
        <dbReference type="ChEBI" id="CHEBI:29105"/>
    </cofactor>
    <text evidence="2">Binds 2 Zn(2+) ions per subunit. One is catalytic and the other provides a structural contribution.</text>
</comment>
<feature type="binding site" evidence="2">
    <location>
        <position position="102"/>
    </location>
    <ligand>
        <name>Zn(2+)</name>
        <dbReference type="ChEBI" id="CHEBI:29105"/>
        <label>2</label>
    </ligand>
</feature>
<feature type="binding site" evidence="2">
    <location>
        <position position="132"/>
    </location>
    <ligand>
        <name>Zn(2+)</name>
        <dbReference type="ChEBI" id="CHEBI:29105"/>
        <label>2</label>
    </ligand>
</feature>
<dbReference type="GO" id="GO:0008270">
    <property type="term" value="F:zinc ion binding"/>
    <property type="evidence" value="ECO:0007669"/>
    <property type="project" value="InterPro"/>
</dbReference>
<dbReference type="NCBIfam" id="TIGR00167">
    <property type="entry name" value="cbbA"/>
    <property type="match status" value="1"/>
</dbReference>
<dbReference type="EMBL" id="FLQR01000006">
    <property type="protein sequence ID" value="SBS71862.1"/>
    <property type="molecule type" value="Genomic_DNA"/>
</dbReference>
<feature type="binding site" evidence="2">
    <location>
        <position position="208"/>
    </location>
    <ligand>
        <name>Zn(2+)</name>
        <dbReference type="ChEBI" id="CHEBI:29105"/>
        <label>1</label>
        <note>catalytic</note>
    </ligand>
</feature>
<accession>A0A1Y5NZH8</accession>
<organism evidence="3">
    <name type="scientific">uncultured Microbacterium sp</name>
    <dbReference type="NCBI Taxonomy" id="191216"/>
    <lineage>
        <taxon>Bacteria</taxon>
        <taxon>Bacillati</taxon>
        <taxon>Actinomycetota</taxon>
        <taxon>Actinomycetes</taxon>
        <taxon>Micrococcales</taxon>
        <taxon>Microbacteriaceae</taxon>
        <taxon>Microbacterium</taxon>
        <taxon>environmental samples</taxon>
    </lineage>
</organism>
<feature type="active site" description="Proton donor" evidence="1">
    <location>
        <position position="80"/>
    </location>
</feature>
<reference evidence="3" key="1">
    <citation type="submission" date="2016-03" db="EMBL/GenBank/DDBJ databases">
        <authorList>
            <person name="Ploux O."/>
        </authorList>
    </citation>
    <scope>NUCLEOTIDE SEQUENCE</scope>
    <source>
        <strain evidence="3">UC1</strain>
    </source>
</reference>
<dbReference type="InterPro" id="IPR013785">
    <property type="entry name" value="Aldolase_TIM"/>
</dbReference>
<proteinExistence type="predicted"/>
<evidence type="ECO:0000313" key="3">
    <source>
        <dbReference type="EMBL" id="SBS71862.1"/>
    </source>
</evidence>
<dbReference type="PIRSF" id="PIRSF001359">
    <property type="entry name" value="F_bP_aldolase_II"/>
    <property type="match status" value="1"/>
</dbReference>
<dbReference type="RefSeq" id="WP_295574956.1">
    <property type="nucleotide sequence ID" value="NZ_FLQR01000006.1"/>
</dbReference>
<sequence>MLLTGIDVVAPAYANGFAVPAYNISDFGMLTAVLDASEEVNAPVILLIHPDDWEFIGDRFFPSLFAMAAASSVPVAIKLDHGATVEQAAAALRHDFTSVMIDGSLLPFEENIALTRKVVEMAHLVGVSVEGEIGTIGPRDPRSLEEMKDFVYADPQQARRFVEATGVDMLAVAVGTAHGVYPPGFVPELKLDIIERVTDAVGIPLVLHGGSGAVDEEVSAAVKRGIAKVNISADMKTAYYSTLRAVLENPAQREPLDICPPALDAVRAVVRHKADVVGAVGSARHYEYRPAGIGQRVWTAGRATVQH</sequence>
<dbReference type="Pfam" id="PF01116">
    <property type="entry name" value="F_bP_aldolase"/>
    <property type="match status" value="1"/>
</dbReference>
<dbReference type="GO" id="GO:0016832">
    <property type="term" value="F:aldehyde-lyase activity"/>
    <property type="evidence" value="ECO:0007669"/>
    <property type="project" value="InterPro"/>
</dbReference>
<dbReference type="GO" id="GO:0005975">
    <property type="term" value="P:carbohydrate metabolic process"/>
    <property type="evidence" value="ECO:0007669"/>
    <property type="project" value="InterPro"/>
</dbReference>